<feature type="compositionally biased region" description="Basic and acidic residues" evidence="1">
    <location>
        <begin position="138"/>
        <end position="153"/>
    </location>
</feature>
<reference evidence="3" key="2">
    <citation type="journal article" date="2008" name="Nucleic Acids Res.">
        <title>The rice annotation project database (RAP-DB): 2008 update.</title>
        <authorList>
            <consortium name="The rice annotation project (RAP)"/>
        </authorList>
    </citation>
    <scope>GENOME REANNOTATION</scope>
    <source>
        <strain evidence="3">cv. Nipponbare</strain>
    </source>
</reference>
<evidence type="ECO:0000256" key="1">
    <source>
        <dbReference type="SAM" id="MobiDB-lite"/>
    </source>
</evidence>
<feature type="region of interest" description="Disordered" evidence="1">
    <location>
        <begin position="1"/>
        <end position="47"/>
    </location>
</feature>
<proteinExistence type="predicted"/>
<name>Q10JQ7_ORYSJ</name>
<evidence type="ECO:0000313" key="2">
    <source>
        <dbReference type="EMBL" id="AAO37511.1"/>
    </source>
</evidence>
<organism evidence="2 3">
    <name type="scientific">Oryza sativa subsp. japonica</name>
    <name type="common">Rice</name>
    <dbReference type="NCBI Taxonomy" id="39947"/>
    <lineage>
        <taxon>Eukaryota</taxon>
        <taxon>Viridiplantae</taxon>
        <taxon>Streptophyta</taxon>
        <taxon>Embryophyta</taxon>
        <taxon>Tracheophyta</taxon>
        <taxon>Spermatophyta</taxon>
        <taxon>Magnoliopsida</taxon>
        <taxon>Liliopsida</taxon>
        <taxon>Poales</taxon>
        <taxon>Poaceae</taxon>
        <taxon>BOP clade</taxon>
        <taxon>Oryzoideae</taxon>
        <taxon>Oryzeae</taxon>
        <taxon>Oryzinae</taxon>
        <taxon>Oryza</taxon>
        <taxon>Oryza sativa</taxon>
    </lineage>
</organism>
<accession>Q10JQ7</accession>
<dbReference type="AlphaFoldDB" id="Q10JQ7"/>
<protein>
    <submittedName>
        <fullName evidence="2">Uncharacterized protein</fullName>
    </submittedName>
</protein>
<sequence>MLSPSDLPVEPPNLGITVTGEEVLAARPWEGEGEEEEKEKKSPPPVAVAAVHRYRSHRRHLRTATGAAACWEGGGEGADGGGGGWISHMTVKENPFSSSVVEEDVVELVDRREEICACCMVKAGVMEDEVAPGPTEDGEAHEHREGRHERMLN</sequence>
<reference evidence="3" key="1">
    <citation type="journal article" date="2005" name="Nature">
        <title>The map-based sequence of the rice genome.</title>
        <authorList>
            <consortium name="International rice genome sequencing project (IRGSP)"/>
            <person name="Matsumoto T."/>
            <person name="Wu J."/>
            <person name="Kanamori H."/>
            <person name="Katayose Y."/>
            <person name="Fujisawa M."/>
            <person name="Namiki N."/>
            <person name="Mizuno H."/>
            <person name="Yamamoto K."/>
            <person name="Antonio B.A."/>
            <person name="Baba T."/>
            <person name="Sakata K."/>
            <person name="Nagamura Y."/>
            <person name="Aoki H."/>
            <person name="Arikawa K."/>
            <person name="Arita K."/>
            <person name="Bito T."/>
            <person name="Chiden Y."/>
            <person name="Fujitsuka N."/>
            <person name="Fukunaka R."/>
            <person name="Hamada M."/>
            <person name="Harada C."/>
            <person name="Hayashi A."/>
            <person name="Hijishita S."/>
            <person name="Honda M."/>
            <person name="Hosokawa S."/>
            <person name="Ichikawa Y."/>
            <person name="Idonuma A."/>
            <person name="Iijima M."/>
            <person name="Ikeda M."/>
            <person name="Ikeno M."/>
            <person name="Ito K."/>
            <person name="Ito S."/>
            <person name="Ito T."/>
            <person name="Ito Y."/>
            <person name="Ito Y."/>
            <person name="Iwabuchi A."/>
            <person name="Kamiya K."/>
            <person name="Karasawa W."/>
            <person name="Kurita K."/>
            <person name="Katagiri S."/>
            <person name="Kikuta A."/>
            <person name="Kobayashi H."/>
            <person name="Kobayashi N."/>
            <person name="Machita K."/>
            <person name="Maehara T."/>
            <person name="Masukawa M."/>
            <person name="Mizubayashi T."/>
            <person name="Mukai Y."/>
            <person name="Nagasaki H."/>
            <person name="Nagata Y."/>
            <person name="Naito S."/>
            <person name="Nakashima M."/>
            <person name="Nakama Y."/>
            <person name="Nakamichi Y."/>
            <person name="Nakamura M."/>
            <person name="Meguro A."/>
            <person name="Negishi M."/>
            <person name="Ohta I."/>
            <person name="Ohta T."/>
            <person name="Okamoto M."/>
            <person name="Ono N."/>
            <person name="Saji S."/>
            <person name="Sakaguchi M."/>
            <person name="Sakai K."/>
            <person name="Shibata M."/>
            <person name="Shimokawa T."/>
            <person name="Song J."/>
            <person name="Takazaki Y."/>
            <person name="Terasawa K."/>
            <person name="Tsugane M."/>
            <person name="Tsuji K."/>
            <person name="Ueda S."/>
            <person name="Waki K."/>
            <person name="Yamagata H."/>
            <person name="Yamamoto M."/>
            <person name="Yamamoto S."/>
            <person name="Yamane H."/>
            <person name="Yoshiki S."/>
            <person name="Yoshihara R."/>
            <person name="Yukawa K."/>
            <person name="Zhong H."/>
            <person name="Yano M."/>
            <person name="Yuan Q."/>
            <person name="Ouyang S."/>
            <person name="Liu J."/>
            <person name="Jones K.M."/>
            <person name="Gansberger K."/>
            <person name="Moffat K."/>
            <person name="Hill J."/>
            <person name="Bera J."/>
            <person name="Fadrosh D."/>
            <person name="Jin S."/>
            <person name="Johri S."/>
            <person name="Kim M."/>
            <person name="Overton L."/>
            <person name="Reardon M."/>
            <person name="Tsitrin T."/>
            <person name="Vuong H."/>
            <person name="Weaver B."/>
            <person name="Ciecko A."/>
            <person name="Tallon L."/>
            <person name="Jackson J."/>
            <person name="Pai G."/>
            <person name="Aken S.V."/>
            <person name="Utterback T."/>
            <person name="Reidmuller S."/>
            <person name="Feldblyum T."/>
            <person name="Hsiao J."/>
            <person name="Zismann V."/>
            <person name="Iobst S."/>
            <person name="de Vazeille A.R."/>
            <person name="Buell C.R."/>
            <person name="Ying K."/>
            <person name="Li Y."/>
            <person name="Lu T."/>
            <person name="Huang Y."/>
            <person name="Zhao Q."/>
            <person name="Feng Q."/>
            <person name="Zhang L."/>
            <person name="Zhu J."/>
            <person name="Weng Q."/>
            <person name="Mu J."/>
            <person name="Lu Y."/>
            <person name="Fan D."/>
            <person name="Liu Y."/>
            <person name="Guan J."/>
            <person name="Zhang Y."/>
            <person name="Yu S."/>
            <person name="Liu X."/>
            <person name="Zhang Y."/>
            <person name="Hong G."/>
            <person name="Han B."/>
            <person name="Choisne N."/>
            <person name="Demange N."/>
            <person name="Orjeda G."/>
            <person name="Samain S."/>
            <person name="Cattolico L."/>
            <person name="Pelletier E."/>
            <person name="Couloux A."/>
            <person name="Segurens B."/>
            <person name="Wincker P."/>
            <person name="D'Hont A."/>
            <person name="Scarpelli C."/>
            <person name="Weissenbach J."/>
            <person name="Salanoubat M."/>
            <person name="Quetier F."/>
            <person name="Yu Y."/>
            <person name="Kim H.R."/>
            <person name="Rambo T."/>
            <person name="Currie J."/>
            <person name="Collura K."/>
            <person name="Luo M."/>
            <person name="Yang T."/>
            <person name="Ammiraju J.S.S."/>
            <person name="Engler F."/>
            <person name="Soderlund C."/>
            <person name="Wing R.A."/>
            <person name="Palmer L.E."/>
            <person name="de la Bastide M."/>
            <person name="Spiegel L."/>
            <person name="Nascimento L."/>
            <person name="Zutavern T."/>
            <person name="O'Shaughnessy A."/>
            <person name="Dike S."/>
            <person name="Dedhia N."/>
            <person name="Preston R."/>
            <person name="Balija V."/>
            <person name="McCombie W.R."/>
            <person name="Chow T."/>
            <person name="Chen H."/>
            <person name="Chung M."/>
            <person name="Chen C."/>
            <person name="Shaw J."/>
            <person name="Wu H."/>
            <person name="Hsiao K."/>
            <person name="Chao Y."/>
            <person name="Chu M."/>
            <person name="Cheng C."/>
            <person name="Hour A."/>
            <person name="Lee P."/>
            <person name="Lin S."/>
            <person name="Lin Y."/>
            <person name="Liou J."/>
            <person name="Liu S."/>
            <person name="Hsing Y."/>
            <person name="Raghuvanshi S."/>
            <person name="Mohanty A."/>
            <person name="Bharti A.K."/>
            <person name="Gaur A."/>
            <person name="Gupta V."/>
            <person name="Kumar D."/>
            <person name="Ravi V."/>
            <person name="Vij S."/>
            <person name="Kapur A."/>
            <person name="Khurana P."/>
            <person name="Khurana P."/>
            <person name="Khurana J.P."/>
            <person name="Tyagi A.K."/>
            <person name="Gaikwad K."/>
            <person name="Singh A."/>
            <person name="Dalal V."/>
            <person name="Srivastava S."/>
            <person name="Dixit A."/>
            <person name="Pal A.K."/>
            <person name="Ghazi I.A."/>
            <person name="Yadav M."/>
            <person name="Pandit A."/>
            <person name="Bhargava A."/>
            <person name="Sureshbabu K."/>
            <person name="Batra K."/>
            <person name="Sharma T.R."/>
            <person name="Mohapatra T."/>
            <person name="Singh N.K."/>
            <person name="Messing J."/>
            <person name="Nelson A.B."/>
            <person name="Fuks G."/>
            <person name="Kavchok S."/>
            <person name="Keizer G."/>
            <person name="Linton E."/>
            <person name="Llaca V."/>
            <person name="Song R."/>
            <person name="Tanyolac B."/>
            <person name="Young S."/>
            <person name="Ho-Il K."/>
            <person name="Hahn J.H."/>
            <person name="Sangsakoo G."/>
            <person name="Vanavichit A."/>
            <person name="de Mattos Luiz.A.T."/>
            <person name="Zimmer P.D."/>
            <person name="Malone G."/>
            <person name="Dellagostin O."/>
            <person name="de Oliveira A.C."/>
            <person name="Bevan M."/>
            <person name="Bancroft I."/>
            <person name="Minx P."/>
            <person name="Cordum H."/>
            <person name="Wilson R."/>
            <person name="Cheng Z."/>
            <person name="Jin W."/>
            <person name="Jiang J."/>
            <person name="Leong S.A."/>
            <person name="Iwama H."/>
            <person name="Gojobori T."/>
            <person name="Itoh T."/>
            <person name="Niimura Y."/>
            <person name="Fujii Y."/>
            <person name="Habara T."/>
            <person name="Sakai H."/>
            <person name="Sato Y."/>
            <person name="Wilson G."/>
            <person name="Kumar K."/>
            <person name="McCouch S."/>
            <person name="Juretic N."/>
            <person name="Hoen D."/>
            <person name="Wright S."/>
            <person name="Bruskiewich R."/>
            <person name="Bureau T."/>
            <person name="Miyao A."/>
            <person name="Hirochika H."/>
            <person name="Nishikawa T."/>
            <person name="Kadowaki K."/>
            <person name="Sugiura M."/>
            <person name="Burr B."/>
            <person name="Sasaki T."/>
        </authorList>
    </citation>
    <scope>NUCLEOTIDE SEQUENCE [LARGE SCALE GENOMIC DNA]</scope>
    <source>
        <strain evidence="3">cv. Nipponbare</strain>
    </source>
</reference>
<feature type="region of interest" description="Disordered" evidence="1">
    <location>
        <begin position="129"/>
        <end position="153"/>
    </location>
</feature>
<dbReference type="Proteomes" id="UP000000763">
    <property type="component" value="Chromosome 3"/>
</dbReference>
<gene>
    <name evidence="2" type="ordered locus">Os03g29840</name>
</gene>
<evidence type="ECO:0000313" key="3">
    <source>
        <dbReference type="Proteomes" id="UP000000763"/>
    </source>
</evidence>
<dbReference type="EMBL" id="AC092262">
    <property type="protein sequence ID" value="AAO37511.1"/>
    <property type="molecule type" value="Genomic_DNA"/>
</dbReference>